<feature type="domain" description="DUF3475" evidence="2">
    <location>
        <begin position="32"/>
        <end position="88"/>
    </location>
</feature>
<dbReference type="AlphaFoldDB" id="A0A218XCT5"/>
<dbReference type="EMBL" id="PGOL01000320">
    <property type="protein sequence ID" value="PKI72536.1"/>
    <property type="molecule type" value="Genomic_DNA"/>
</dbReference>
<organism evidence="3 5">
    <name type="scientific">Punica granatum</name>
    <name type="common">Pomegranate</name>
    <dbReference type="NCBI Taxonomy" id="22663"/>
    <lineage>
        <taxon>Eukaryota</taxon>
        <taxon>Viridiplantae</taxon>
        <taxon>Streptophyta</taxon>
        <taxon>Embryophyta</taxon>
        <taxon>Tracheophyta</taxon>
        <taxon>Spermatophyta</taxon>
        <taxon>Magnoliopsida</taxon>
        <taxon>eudicotyledons</taxon>
        <taxon>Gunneridae</taxon>
        <taxon>Pentapetalae</taxon>
        <taxon>rosids</taxon>
        <taxon>malvids</taxon>
        <taxon>Myrtales</taxon>
        <taxon>Lythraceae</taxon>
        <taxon>Punica</taxon>
    </lineage>
</organism>
<keyword evidence="6" id="KW-1185">Reference proteome</keyword>
<reference evidence="3" key="2">
    <citation type="submission" date="2017-06" db="EMBL/GenBank/DDBJ databases">
        <title>The pomegranate genome and the genomics of punicalagin biosynthesis.</title>
        <authorList>
            <person name="Xu C."/>
        </authorList>
    </citation>
    <scope>NUCLEOTIDE SEQUENCE [LARGE SCALE GENOMIC DNA]</scope>
    <source>
        <tissue evidence="3">Fresh leaf</tissue>
    </source>
</reference>
<dbReference type="InterPro" id="IPR021864">
    <property type="entry name" value="DUF3475"/>
</dbReference>
<evidence type="ECO:0008006" key="7">
    <source>
        <dbReference type="Google" id="ProtNLM"/>
    </source>
</evidence>
<reference evidence="5" key="1">
    <citation type="journal article" date="2017" name="Plant J.">
        <title>The pomegranate (Punica granatum L.) genome and the genomics of punicalagin biosynthesis.</title>
        <authorList>
            <person name="Qin G."/>
            <person name="Xu C."/>
            <person name="Ming R."/>
            <person name="Tang H."/>
            <person name="Guyot R."/>
            <person name="Kramer E.M."/>
            <person name="Hu Y."/>
            <person name="Yi X."/>
            <person name="Qi Y."/>
            <person name="Xu X."/>
            <person name="Gao Z."/>
            <person name="Pan H."/>
            <person name="Jian J."/>
            <person name="Tian Y."/>
            <person name="Yue Z."/>
            <person name="Xu Y."/>
        </authorList>
    </citation>
    <scope>NUCLEOTIDE SEQUENCE [LARGE SCALE GENOMIC DNA]</scope>
    <source>
        <strain evidence="5">cv. Dabenzi</strain>
    </source>
</reference>
<evidence type="ECO:0000313" key="6">
    <source>
        <dbReference type="Proteomes" id="UP000233551"/>
    </source>
</evidence>
<dbReference type="Pfam" id="PF05003">
    <property type="entry name" value="DUF668"/>
    <property type="match status" value="1"/>
</dbReference>
<dbReference type="GeneID" id="116208051"/>
<dbReference type="Proteomes" id="UP000233551">
    <property type="component" value="Unassembled WGS sequence"/>
</dbReference>
<dbReference type="InterPro" id="IPR007700">
    <property type="entry name" value="DUF668"/>
</dbReference>
<dbReference type="EMBL" id="MTKT01002011">
    <property type="protein sequence ID" value="OWM82489.1"/>
    <property type="molecule type" value="Genomic_DNA"/>
</dbReference>
<dbReference type="Pfam" id="PF11961">
    <property type="entry name" value="DUF3475"/>
    <property type="match status" value="1"/>
</dbReference>
<evidence type="ECO:0000313" key="5">
    <source>
        <dbReference type="Proteomes" id="UP000197138"/>
    </source>
</evidence>
<reference evidence="4 6" key="3">
    <citation type="submission" date="2017-11" db="EMBL/GenBank/DDBJ databases">
        <title>De-novo sequencing of pomegranate (Punica granatum L.) genome.</title>
        <authorList>
            <person name="Akparov Z."/>
            <person name="Amiraslanov A."/>
            <person name="Hajiyeva S."/>
            <person name="Abbasov M."/>
            <person name="Kaur K."/>
            <person name="Hamwieh A."/>
            <person name="Solovyev V."/>
            <person name="Salamov A."/>
            <person name="Braich B."/>
            <person name="Kosarev P."/>
            <person name="Mahmoud A."/>
            <person name="Hajiyev E."/>
            <person name="Babayeva S."/>
            <person name="Izzatullayeva V."/>
            <person name="Mammadov A."/>
            <person name="Mammadov A."/>
            <person name="Sharifova S."/>
            <person name="Ojaghi J."/>
            <person name="Eynullazada K."/>
            <person name="Bayramov B."/>
            <person name="Abdulazimova A."/>
            <person name="Shahmuradov I."/>
        </authorList>
    </citation>
    <scope>NUCLEOTIDE SEQUENCE [LARGE SCALE GENOMIC DNA]</scope>
    <source>
        <strain evidence="4">AG2017</strain>
        <strain evidence="6">cv. AG2017</strain>
        <tissue evidence="4">Leaf</tissue>
    </source>
</reference>
<dbReference type="OrthoDB" id="2018987at2759"/>
<dbReference type="Proteomes" id="UP000197138">
    <property type="component" value="Unassembled WGS sequence"/>
</dbReference>
<dbReference type="GO" id="GO:0045927">
    <property type="term" value="P:positive regulation of growth"/>
    <property type="evidence" value="ECO:0007669"/>
    <property type="project" value="InterPro"/>
</dbReference>
<dbReference type="STRING" id="22663.A0A218XCT5"/>
<comment type="caution">
    <text evidence="3">The sequence shown here is derived from an EMBL/GenBank/DDBJ whole genome shotgun (WGS) entry which is preliminary data.</text>
</comment>
<proteinExistence type="predicted"/>
<name>A0A218XCT5_PUNGR</name>
<protein>
    <recommendedName>
        <fullName evidence="7">DUF668 domain-containing protein</fullName>
    </recommendedName>
</protein>
<sequence length="560" mass="63812">MGGEKATESWFSSLWRISRGKASESEKATVGILAFEVVSLMSKIVKLWHCLSDREMLRLREEVANSIGVRNLVSEDDNYLMDLVLNEIIEDLVYIARAVARLGNRCSDPVFSRFELFLADPIHYDTEWLGWEFKGKKMEKKVRKMERFIAAMMQFSQEQEVLVELEQSLRRMRANPDTDKVKLLEFQQKVMWQRQEVKNLRDSSPWNRTYDYTVRVLLRSFFSILERVKLVFGTHHIGGNDDCKGVNSTLISRSHSFSALVHSSIYPSEKSAAISEKYRTGRKQREGRHSSFFLRGKNTRSKSENISHMGPFRGCMDGCNDSPLPLGHESEPVGGSMRITSIHQKETDIMKKPNMGPLHGNRIYFKLNQLYGKGKNRISVAPLNSLGAAALDLQYARVIILIEKLSQSPHLIGADARDDLYNMLPASIRSALRAKLKSYTRTLASFIYDSALLSQWSASLFQILDWLGPLAHNTVRWQSEQNIEKQPEVCGPNVLLVQTLYFADLAKTEAAIVELLVGLNYICRISREVDERGVCRPEFSGREAYGNMLVRRDEIGLSVG</sequence>
<feature type="domain" description="DUF668" evidence="1">
    <location>
        <begin position="386"/>
        <end position="476"/>
    </location>
</feature>
<evidence type="ECO:0000259" key="1">
    <source>
        <dbReference type="Pfam" id="PF05003"/>
    </source>
</evidence>
<gene>
    <name evidence="3" type="ORF">CDL15_Pgr002064</name>
    <name evidence="4" type="ORF">CRG98_007058</name>
</gene>
<accession>A0A218XCT5</accession>
<dbReference type="PANTHER" id="PTHR31371:SF4">
    <property type="entry name" value="DUF668 DOMAIN-CONTAINING PROTEIN"/>
    <property type="match status" value="1"/>
</dbReference>
<dbReference type="PANTHER" id="PTHR31371">
    <property type="entry name" value="BNAC09G50660D PROTEIN"/>
    <property type="match status" value="1"/>
</dbReference>
<evidence type="ECO:0000313" key="3">
    <source>
        <dbReference type="EMBL" id="OWM82489.1"/>
    </source>
</evidence>
<evidence type="ECO:0000313" key="4">
    <source>
        <dbReference type="EMBL" id="PKI72536.1"/>
    </source>
</evidence>
<evidence type="ECO:0000259" key="2">
    <source>
        <dbReference type="Pfam" id="PF11961"/>
    </source>
</evidence>